<proteinExistence type="predicted"/>
<evidence type="ECO:0000313" key="2">
    <source>
        <dbReference type="EMBL" id="MOY42046.1"/>
    </source>
</evidence>
<reference evidence="2" key="1">
    <citation type="submission" date="2019-04" db="EMBL/GenBank/DDBJ databases">
        <title>An insight into the mialome of Ixodes scapularis.</title>
        <authorList>
            <person name="Ribeiro J.M."/>
            <person name="Mather T.N."/>
            <person name="Karim S."/>
        </authorList>
    </citation>
    <scope>NUCLEOTIDE SEQUENCE</scope>
</reference>
<feature type="signal peptide" evidence="1">
    <location>
        <begin position="1"/>
        <end position="22"/>
    </location>
</feature>
<keyword evidence="1" id="KW-0732">Signal</keyword>
<organism evidence="2">
    <name type="scientific">Ixodes scapularis</name>
    <name type="common">Black-legged tick</name>
    <name type="synonym">Deer tick</name>
    <dbReference type="NCBI Taxonomy" id="6945"/>
    <lineage>
        <taxon>Eukaryota</taxon>
        <taxon>Metazoa</taxon>
        <taxon>Ecdysozoa</taxon>
        <taxon>Arthropoda</taxon>
        <taxon>Chelicerata</taxon>
        <taxon>Arachnida</taxon>
        <taxon>Acari</taxon>
        <taxon>Parasitiformes</taxon>
        <taxon>Ixodida</taxon>
        <taxon>Ixodoidea</taxon>
        <taxon>Ixodidae</taxon>
        <taxon>Ixodinae</taxon>
        <taxon>Ixodes</taxon>
    </lineage>
</organism>
<dbReference type="AlphaFoldDB" id="A0A4D5RZC0"/>
<protein>
    <submittedName>
        <fullName evidence="2">Putative secreted protein</fullName>
    </submittedName>
</protein>
<accession>A0A4D5RZC0</accession>
<sequence length="74" mass="8175">MAWSQSLQGAASLFWLRLPTKAFPFEPGLGGFPRLKCMLCVCIAEELAPPLDPCKVCTDLFICRLSRNSSGKQK</sequence>
<feature type="chain" id="PRO_5020022284" evidence="1">
    <location>
        <begin position="23"/>
        <end position="74"/>
    </location>
</feature>
<name>A0A4D5RZC0_IXOSC</name>
<evidence type="ECO:0000256" key="1">
    <source>
        <dbReference type="SAM" id="SignalP"/>
    </source>
</evidence>
<dbReference type="EMBL" id="GHJT01008075">
    <property type="protein sequence ID" value="MOY42046.1"/>
    <property type="molecule type" value="Transcribed_RNA"/>
</dbReference>